<sequence>MRLAIAEAHVLSTTALERRPLAPLPVERPNRLPAPLPHPIEALRTVADRVDRDVSVHPLAGVRAWLDGEAPRDGIEFPAAELAAGERVEELMGTAGALWGGSAHANAALAWKTYCYWTLAPVVLGYVAARRVPVMDASNAVFRVAEDAPMFSVRQLQPRFLVLPHDPSAAHPEAEVVANEAVLLDRLRATVFEDHLGPVLEAFLAKARVGRRTLMGSVASGIAYAVASIAQVVPDPDDVLAKTLLETLDVADLVDITTDEVGRLVYQRRTCCLALTIDGNRTCSTCCVRQERP</sequence>
<dbReference type="EMBL" id="JAUEMJ010000012">
    <property type="protein sequence ID" value="MDN3243263.1"/>
    <property type="molecule type" value="Genomic_DNA"/>
</dbReference>
<protein>
    <submittedName>
        <fullName evidence="3">IucA/IucC family C-terminal-domain containing protein</fullName>
    </submittedName>
</protein>
<dbReference type="InterPro" id="IPR022770">
    <property type="entry name" value="IucA/IucC-like_C"/>
</dbReference>
<gene>
    <name evidence="2" type="ORF">QWI33_16040</name>
    <name evidence="3" type="ORF">QWI33_26330</name>
</gene>
<evidence type="ECO:0000313" key="2">
    <source>
        <dbReference type="EMBL" id="MDN3241240.1"/>
    </source>
</evidence>
<feature type="domain" description="Aerobactin siderophore biosynthesis IucA/IucC-like C-terminal" evidence="1">
    <location>
        <begin position="111"/>
        <end position="244"/>
    </location>
</feature>
<reference evidence="3" key="1">
    <citation type="submission" date="2023-06" db="EMBL/GenBank/DDBJ databases">
        <title>Gycomyces niveus sp.nov., a novel actinomycete isolated from soil in Shouguang.</title>
        <authorList>
            <person name="Yang X."/>
            <person name="Zhao J."/>
        </authorList>
    </citation>
    <scope>NUCLEOTIDE SEQUENCE</scope>
    <source>
        <strain evidence="3">NEAU C2</strain>
    </source>
</reference>
<keyword evidence="4" id="KW-1185">Reference proteome</keyword>
<organism evidence="3 4">
    <name type="scientific">Glycomyces tritici</name>
    <dbReference type="NCBI Taxonomy" id="2665176"/>
    <lineage>
        <taxon>Bacteria</taxon>
        <taxon>Bacillati</taxon>
        <taxon>Actinomycetota</taxon>
        <taxon>Actinomycetes</taxon>
        <taxon>Glycomycetales</taxon>
        <taxon>Glycomycetaceae</taxon>
        <taxon>Glycomyces</taxon>
    </lineage>
</organism>
<accession>A0ABT7YXD3</accession>
<dbReference type="RefSeq" id="WP_289958150.1">
    <property type="nucleotide sequence ID" value="NZ_JAUEMJ010000004.1"/>
</dbReference>
<name>A0ABT7YXD3_9ACTN</name>
<evidence type="ECO:0000313" key="3">
    <source>
        <dbReference type="EMBL" id="MDN3243263.1"/>
    </source>
</evidence>
<dbReference type="Proteomes" id="UP001171902">
    <property type="component" value="Unassembled WGS sequence"/>
</dbReference>
<evidence type="ECO:0000259" key="1">
    <source>
        <dbReference type="Pfam" id="PF06276"/>
    </source>
</evidence>
<proteinExistence type="predicted"/>
<comment type="caution">
    <text evidence="3">The sequence shown here is derived from an EMBL/GenBank/DDBJ whole genome shotgun (WGS) entry which is preliminary data.</text>
</comment>
<dbReference type="Pfam" id="PF06276">
    <property type="entry name" value="FhuF"/>
    <property type="match status" value="1"/>
</dbReference>
<dbReference type="EMBL" id="JAUEMJ010000004">
    <property type="protein sequence ID" value="MDN3241240.1"/>
    <property type="molecule type" value="Genomic_DNA"/>
</dbReference>
<evidence type="ECO:0000313" key="4">
    <source>
        <dbReference type="Proteomes" id="UP001171902"/>
    </source>
</evidence>